<dbReference type="InterPro" id="IPR002823">
    <property type="entry name" value="DUF112_TM"/>
</dbReference>
<protein>
    <recommendedName>
        <fullName evidence="2">DUF112 domain-containing protein</fullName>
    </recommendedName>
</protein>
<feature type="transmembrane region" description="Helical" evidence="1">
    <location>
        <begin position="46"/>
        <end position="69"/>
    </location>
</feature>
<feature type="transmembrane region" description="Helical" evidence="1">
    <location>
        <begin position="110"/>
        <end position="133"/>
    </location>
</feature>
<organism evidence="3">
    <name type="scientific">marine metagenome</name>
    <dbReference type="NCBI Taxonomy" id="408172"/>
    <lineage>
        <taxon>unclassified sequences</taxon>
        <taxon>metagenomes</taxon>
        <taxon>ecological metagenomes</taxon>
    </lineage>
</organism>
<feature type="transmembrane region" description="Helical" evidence="1">
    <location>
        <begin position="204"/>
        <end position="223"/>
    </location>
</feature>
<name>A0A381T9S4_9ZZZZ</name>
<reference evidence="3" key="1">
    <citation type="submission" date="2018-05" db="EMBL/GenBank/DDBJ databases">
        <authorList>
            <person name="Lanie J.A."/>
            <person name="Ng W.-L."/>
            <person name="Kazmierczak K.M."/>
            <person name="Andrzejewski T.M."/>
            <person name="Davidsen T.M."/>
            <person name="Wayne K.J."/>
            <person name="Tettelin H."/>
            <person name="Glass J.I."/>
            <person name="Rusch D."/>
            <person name="Podicherti R."/>
            <person name="Tsui H.-C.T."/>
            <person name="Winkler M.E."/>
        </authorList>
    </citation>
    <scope>NUCLEOTIDE SEQUENCE</scope>
</reference>
<proteinExistence type="predicted"/>
<keyword evidence="1" id="KW-0812">Transmembrane</keyword>
<sequence length="491" mass="51177">MDLLDSLIFGFSTLIGWKPILVIITGVIVGIMVGAMPGLSPSTGVALLVPFSYTMSPALAVILLVSIYISSNYGGSITAVLINTPGTPAAAATALDGYPLTLKGEAGKGLGFSLIASTIGGIFGVIILILFAVPLAKLAIGFHPADYFALAVFGLTTVGSLGKGNVAKAMVAVLFGLLINTVGIDPISGVSRFTFGIDQLYDGFSLIPALIGLFALSVVFTALEEGKLGSRVVEKVSGKFPTLPETWKVKYTIMRSSVLGTIIGVFPGAGATIASFISYNLAQRSSKEPETFGSGAVEGVAASEAANSSSVGGALIPLLALGIPGSATDAVLIGALQLHDITPGPLLFESNPEIVYGIFSSLLIANAVMLFLGFYGVRLFAKVVEVPTSILYPMVLAIALIGSFAVQNSFFDVGSCIGFGLVGWIFKRYNYPVAPVVLGIVLGNLLEENFRRAVMMDGPMVFFTEPLSLTMLTVAALLFALPIYRKYKSKA</sequence>
<gene>
    <name evidence="3" type="ORF">METZ01_LOCUS65796</name>
</gene>
<feature type="transmembrane region" description="Helical" evidence="1">
    <location>
        <begin position="166"/>
        <end position="184"/>
    </location>
</feature>
<feature type="transmembrane region" description="Helical" evidence="1">
    <location>
        <begin position="467"/>
        <end position="484"/>
    </location>
</feature>
<feature type="transmembrane region" description="Helical" evidence="1">
    <location>
        <begin position="75"/>
        <end position="98"/>
    </location>
</feature>
<dbReference type="PANTHER" id="PTHR35342">
    <property type="entry name" value="TRICARBOXYLIC TRANSPORT PROTEIN"/>
    <property type="match status" value="1"/>
</dbReference>
<feature type="transmembrane region" description="Helical" evidence="1">
    <location>
        <begin position="354"/>
        <end position="377"/>
    </location>
</feature>
<feature type="transmembrane region" description="Helical" evidence="1">
    <location>
        <begin position="389"/>
        <end position="409"/>
    </location>
</feature>
<evidence type="ECO:0000259" key="2">
    <source>
        <dbReference type="Pfam" id="PF01970"/>
    </source>
</evidence>
<dbReference type="Pfam" id="PF01970">
    <property type="entry name" value="TctA"/>
    <property type="match status" value="1"/>
</dbReference>
<accession>A0A381T9S4</accession>
<dbReference type="EMBL" id="UINC01004249">
    <property type="protein sequence ID" value="SVA12942.1"/>
    <property type="molecule type" value="Genomic_DNA"/>
</dbReference>
<dbReference type="AlphaFoldDB" id="A0A381T9S4"/>
<keyword evidence="1" id="KW-1133">Transmembrane helix</keyword>
<evidence type="ECO:0000313" key="3">
    <source>
        <dbReference type="EMBL" id="SVA12942.1"/>
    </source>
</evidence>
<keyword evidence="1" id="KW-0472">Membrane</keyword>
<feature type="transmembrane region" description="Helical" evidence="1">
    <location>
        <begin position="258"/>
        <end position="279"/>
    </location>
</feature>
<feature type="transmembrane region" description="Helical" evidence="1">
    <location>
        <begin position="139"/>
        <end position="159"/>
    </location>
</feature>
<feature type="domain" description="DUF112" evidence="2">
    <location>
        <begin position="20"/>
        <end position="438"/>
    </location>
</feature>
<evidence type="ECO:0000256" key="1">
    <source>
        <dbReference type="SAM" id="Phobius"/>
    </source>
</evidence>
<dbReference type="PANTHER" id="PTHR35342:SF5">
    <property type="entry name" value="TRICARBOXYLIC TRANSPORT PROTEIN"/>
    <property type="match status" value="1"/>
</dbReference>